<name>A0A853B5T4_9PSEU</name>
<dbReference type="Gene3D" id="3.40.50.720">
    <property type="entry name" value="NAD(P)-binding Rossmann-like Domain"/>
    <property type="match status" value="1"/>
</dbReference>
<reference evidence="2 3" key="1">
    <citation type="submission" date="2020-07" db="EMBL/GenBank/DDBJ databases">
        <title>Sequencing the genomes of 1000 actinobacteria strains.</title>
        <authorList>
            <person name="Klenk H.-P."/>
        </authorList>
    </citation>
    <scope>NUCLEOTIDE SEQUENCE [LARGE SCALE GENOMIC DNA]</scope>
    <source>
        <strain evidence="2 3">DSM 104006</strain>
    </source>
</reference>
<feature type="region of interest" description="Disordered" evidence="1">
    <location>
        <begin position="1"/>
        <end position="26"/>
    </location>
</feature>
<sequence>MALNHMGYHDLEDGALPSGHPGRKAIAIAGDSPEDLVAVSELIDTLGFDPLAIGDLAVGARLEPGTPAFGANVDAEQLRALTGTPARAA</sequence>
<gene>
    <name evidence="2" type="ORF">HNR02_003498</name>
</gene>
<proteinExistence type="predicted"/>
<keyword evidence="3" id="KW-1185">Reference proteome</keyword>
<accession>A0A853B5T4</accession>
<evidence type="ECO:0000313" key="2">
    <source>
        <dbReference type="EMBL" id="NYI90175.1"/>
    </source>
</evidence>
<evidence type="ECO:0000256" key="1">
    <source>
        <dbReference type="SAM" id="MobiDB-lite"/>
    </source>
</evidence>
<dbReference type="RefSeq" id="WP_218902928.1">
    <property type="nucleotide sequence ID" value="NZ_JACCFK010000001.1"/>
</dbReference>
<dbReference type="Proteomes" id="UP000549616">
    <property type="component" value="Unassembled WGS sequence"/>
</dbReference>
<organism evidence="2 3">
    <name type="scientific">Amycolatopsis endophytica</name>
    <dbReference type="NCBI Taxonomy" id="860233"/>
    <lineage>
        <taxon>Bacteria</taxon>
        <taxon>Bacillati</taxon>
        <taxon>Actinomycetota</taxon>
        <taxon>Actinomycetes</taxon>
        <taxon>Pseudonocardiales</taxon>
        <taxon>Pseudonocardiaceae</taxon>
        <taxon>Amycolatopsis</taxon>
    </lineage>
</organism>
<dbReference type="EMBL" id="JACCFK010000001">
    <property type="protein sequence ID" value="NYI90175.1"/>
    <property type="molecule type" value="Genomic_DNA"/>
</dbReference>
<evidence type="ECO:0000313" key="3">
    <source>
        <dbReference type="Proteomes" id="UP000549616"/>
    </source>
</evidence>
<protein>
    <submittedName>
        <fullName evidence="2">Putative dinucleotide-binding enzyme</fullName>
    </submittedName>
</protein>
<comment type="caution">
    <text evidence="2">The sequence shown here is derived from an EMBL/GenBank/DDBJ whole genome shotgun (WGS) entry which is preliminary data.</text>
</comment>
<dbReference type="AlphaFoldDB" id="A0A853B5T4"/>